<evidence type="ECO:0000313" key="1">
    <source>
        <dbReference type="EMBL" id="SUA29837.1"/>
    </source>
</evidence>
<proteinExistence type="predicted"/>
<organism evidence="1 2">
    <name type="scientific">Neisseria meningitidis</name>
    <dbReference type="NCBI Taxonomy" id="487"/>
    <lineage>
        <taxon>Bacteria</taxon>
        <taxon>Pseudomonadati</taxon>
        <taxon>Pseudomonadota</taxon>
        <taxon>Betaproteobacteria</taxon>
        <taxon>Neisseriales</taxon>
        <taxon>Neisseriaceae</taxon>
        <taxon>Neisseria</taxon>
    </lineage>
</organism>
<sequence length="34" mass="3846">MLKFLMRGKKLLLSVEVNHKFILAIALLLSQCSS</sequence>
<dbReference type="AlphaFoldDB" id="A0A378W9H6"/>
<dbReference type="EMBL" id="UGRP01000002">
    <property type="protein sequence ID" value="SUA29837.1"/>
    <property type="molecule type" value="Genomic_DNA"/>
</dbReference>
<name>A0A378W9H6_NEIME</name>
<gene>
    <name evidence="1" type="ORF">NCTC8554_01839</name>
</gene>
<reference evidence="1 2" key="1">
    <citation type="submission" date="2018-06" db="EMBL/GenBank/DDBJ databases">
        <authorList>
            <consortium name="Pathogen Informatics"/>
            <person name="Doyle S."/>
        </authorList>
    </citation>
    <scope>NUCLEOTIDE SEQUENCE [LARGE SCALE GENOMIC DNA]</scope>
    <source>
        <strain evidence="1 2">NCTC8554</strain>
    </source>
</reference>
<evidence type="ECO:0000313" key="2">
    <source>
        <dbReference type="Proteomes" id="UP000254176"/>
    </source>
</evidence>
<accession>A0A378W9H6</accession>
<dbReference type="Proteomes" id="UP000254176">
    <property type="component" value="Unassembled WGS sequence"/>
</dbReference>
<protein>
    <submittedName>
        <fullName evidence="1">Uncharacterized protein</fullName>
    </submittedName>
</protein>